<dbReference type="InterPro" id="IPR057727">
    <property type="entry name" value="WCX_dom"/>
</dbReference>
<dbReference type="InterPro" id="IPR013196">
    <property type="entry name" value="HTH_11"/>
</dbReference>
<dbReference type="PROSITE" id="PS52050">
    <property type="entry name" value="WYL"/>
    <property type="match status" value="1"/>
</dbReference>
<evidence type="ECO:0000259" key="4">
    <source>
        <dbReference type="PROSITE" id="PS51000"/>
    </source>
</evidence>
<reference evidence="6" key="1">
    <citation type="journal article" date="2013" name="Genome Biol. Evol.">
        <title>The genome sequence of Streptomyces lividans 66 reveals a novel tRNA-dependent peptide biosynthetic system within a metal-related genomic island.</title>
        <authorList>
            <person name="Cruz-Morales P."/>
            <person name="Vijgenboom E."/>
            <person name="Iruegas-Bocardo F."/>
            <person name="Girard G."/>
            <person name="Yanez-Guerra L.A."/>
            <person name="Ramos-Aboites H.E."/>
            <person name="Pernodet J.L."/>
            <person name="Anne J."/>
            <person name="van Wezel G.P."/>
            <person name="Barona-Gomez F."/>
        </authorList>
    </citation>
    <scope>NUCLEOTIDE SEQUENCE [LARGE SCALE GENOMIC DNA]</scope>
    <source>
        <strain evidence="6">1326</strain>
    </source>
</reference>
<feature type="domain" description="HTH deoR-type" evidence="4">
    <location>
        <begin position="10"/>
        <end position="65"/>
    </location>
</feature>
<dbReference type="InterPro" id="IPR028349">
    <property type="entry name" value="PafC-like"/>
</dbReference>
<sequence>MADFRTVLSTSARLLRLVSLLAVRPAWTCGELAERMEVTERTVRRDVARLRELGYTVDSDPGPWGGYRLRPGTRTPPLILDDEEALAVAVGLREAALSGALGGDQAALSALLKLRQVLPKRLGDRLEDMDAAFVQTPRAGEPQVAAGTLLELAAACRRGERARMAYRDWGGRASVRDVDPYRLVHTGRRWYFVARDVARGEWRTFRADRVERVQPTGRAVEFTEPLPDPALLVSRASATGPYAVLATVRLPVPMEQALRSIPATVGLHRADGPDATVVEIGGSSAEGLARYLVSLATPLRVLAPDAVRRALLHRVHELLEDNVEEMDRPVPDAPPRKRS</sequence>
<protein>
    <submittedName>
        <fullName evidence="5">DeoR-family transcriptional regulator</fullName>
    </submittedName>
</protein>
<accession>A0A7U9DT86</accession>
<dbReference type="PANTHER" id="PTHR34580">
    <property type="match status" value="1"/>
</dbReference>
<dbReference type="GO" id="GO:0003677">
    <property type="term" value="F:DNA binding"/>
    <property type="evidence" value="ECO:0007669"/>
    <property type="project" value="UniProtKB-KW"/>
</dbReference>
<dbReference type="PIRSF" id="PIRSF016838">
    <property type="entry name" value="PafC"/>
    <property type="match status" value="1"/>
</dbReference>
<dbReference type="InterPro" id="IPR018356">
    <property type="entry name" value="Tscrpt_reg_HTH_DeoR_CS"/>
</dbReference>
<dbReference type="InterPro" id="IPR051534">
    <property type="entry name" value="CBASS_pafABC_assoc_protein"/>
</dbReference>
<dbReference type="SUPFAM" id="SSF46785">
    <property type="entry name" value="Winged helix' DNA-binding domain"/>
    <property type="match status" value="1"/>
</dbReference>
<dbReference type="CDD" id="cd00090">
    <property type="entry name" value="HTH_ARSR"/>
    <property type="match status" value="1"/>
</dbReference>
<dbReference type="Pfam" id="PF13280">
    <property type="entry name" value="WYL"/>
    <property type="match status" value="1"/>
</dbReference>
<dbReference type="Pfam" id="PF25583">
    <property type="entry name" value="WCX"/>
    <property type="match status" value="1"/>
</dbReference>
<keyword evidence="1" id="KW-0805">Transcription regulation</keyword>
<name>A0A7U9DT86_STRLI</name>
<dbReference type="InterPro" id="IPR011991">
    <property type="entry name" value="ArsR-like_HTH"/>
</dbReference>
<dbReference type="PANTHER" id="PTHR34580:SF3">
    <property type="entry name" value="PROTEIN PAFB"/>
    <property type="match status" value="1"/>
</dbReference>
<dbReference type="Pfam" id="PF08279">
    <property type="entry name" value="HTH_11"/>
    <property type="match status" value="1"/>
</dbReference>
<keyword evidence="3" id="KW-0804">Transcription</keyword>
<dbReference type="Gene3D" id="1.10.10.10">
    <property type="entry name" value="Winged helix-like DNA-binding domain superfamily/Winged helix DNA-binding domain"/>
    <property type="match status" value="1"/>
</dbReference>
<dbReference type="InterPro" id="IPR001034">
    <property type="entry name" value="DeoR_HTH"/>
</dbReference>
<dbReference type="InterPro" id="IPR036388">
    <property type="entry name" value="WH-like_DNA-bd_sf"/>
</dbReference>
<evidence type="ECO:0000313" key="6">
    <source>
        <dbReference type="Proteomes" id="UP000014062"/>
    </source>
</evidence>
<evidence type="ECO:0000256" key="3">
    <source>
        <dbReference type="ARBA" id="ARBA00023163"/>
    </source>
</evidence>
<dbReference type="AlphaFoldDB" id="A0A7U9DT86"/>
<dbReference type="EMBL" id="CM001889">
    <property type="protein sequence ID" value="EOY49654.1"/>
    <property type="molecule type" value="Genomic_DNA"/>
</dbReference>
<dbReference type="GO" id="GO:0003700">
    <property type="term" value="F:DNA-binding transcription factor activity"/>
    <property type="evidence" value="ECO:0007669"/>
    <property type="project" value="InterPro"/>
</dbReference>
<evidence type="ECO:0000256" key="2">
    <source>
        <dbReference type="ARBA" id="ARBA00023125"/>
    </source>
</evidence>
<dbReference type="PROSITE" id="PS00894">
    <property type="entry name" value="HTH_DEOR_1"/>
    <property type="match status" value="1"/>
</dbReference>
<organism evidence="5 6">
    <name type="scientific">Streptomyces lividans 1326</name>
    <dbReference type="NCBI Taxonomy" id="1200984"/>
    <lineage>
        <taxon>Bacteria</taxon>
        <taxon>Bacillati</taxon>
        <taxon>Actinomycetota</taxon>
        <taxon>Actinomycetes</taxon>
        <taxon>Kitasatosporales</taxon>
        <taxon>Streptomycetaceae</taxon>
        <taxon>Streptomyces</taxon>
    </lineage>
</organism>
<evidence type="ECO:0000256" key="1">
    <source>
        <dbReference type="ARBA" id="ARBA00023015"/>
    </source>
</evidence>
<gene>
    <name evidence="5" type="ORF">SLI_4946</name>
</gene>
<dbReference type="InterPro" id="IPR026881">
    <property type="entry name" value="WYL_dom"/>
</dbReference>
<proteinExistence type="predicted"/>
<dbReference type="PROSITE" id="PS51000">
    <property type="entry name" value="HTH_DEOR_2"/>
    <property type="match status" value="1"/>
</dbReference>
<keyword evidence="2" id="KW-0238">DNA-binding</keyword>
<evidence type="ECO:0000313" key="5">
    <source>
        <dbReference type="EMBL" id="EOY49654.1"/>
    </source>
</evidence>
<dbReference type="Proteomes" id="UP000014062">
    <property type="component" value="Chromosome"/>
</dbReference>
<dbReference type="InterPro" id="IPR036390">
    <property type="entry name" value="WH_DNA-bd_sf"/>
</dbReference>